<dbReference type="InterPro" id="IPR013187">
    <property type="entry name" value="F-box-assoc_dom_typ3"/>
</dbReference>
<keyword evidence="3" id="KW-1185">Reference proteome</keyword>
<dbReference type="Pfam" id="PF00646">
    <property type="entry name" value="F-box"/>
    <property type="match status" value="1"/>
</dbReference>
<dbReference type="InterPro" id="IPR050796">
    <property type="entry name" value="SCF_F-box_component"/>
</dbReference>
<dbReference type="Proteomes" id="UP000027138">
    <property type="component" value="Unassembled WGS sequence"/>
</dbReference>
<dbReference type="CDD" id="cd22157">
    <property type="entry name" value="F-box_AtFBW1-like"/>
    <property type="match status" value="1"/>
</dbReference>
<sequence>MSDYLPEGVIIQILQKLPVKSLIRCISVCKLWYSLIKNPNFISTQIANTSWINTENNPNPVLLLHFHAGEYSLVFDNQELEDITLHFPSKSGSRFFRAVGYSNGLLCISIRHTRCDYGSDNYNDEFILWNPSIRKSFALPQPNFTFLTSCHYCNDYVGFGFDSNSNDYKVCRMKIAAYANNALHWIVGYREFDGGVFRNPYVFILVFDMKDEVLGEILLPNCLATHIAFGWSVKVFGDSSIAVTHHEFNSYVTPVWVMKEYGVWESWMNLLKPGSSA</sequence>
<dbReference type="OrthoDB" id="810573at2759"/>
<dbReference type="SUPFAM" id="SSF81383">
    <property type="entry name" value="F-box domain"/>
    <property type="match status" value="1"/>
</dbReference>
<evidence type="ECO:0000313" key="2">
    <source>
        <dbReference type="EMBL" id="KDP38923.1"/>
    </source>
</evidence>
<dbReference type="AlphaFoldDB" id="A0A067KVA8"/>
<dbReference type="InterPro" id="IPR036047">
    <property type="entry name" value="F-box-like_dom_sf"/>
</dbReference>
<dbReference type="InterPro" id="IPR001810">
    <property type="entry name" value="F-box_dom"/>
</dbReference>
<dbReference type="Gene3D" id="1.20.1280.50">
    <property type="match status" value="1"/>
</dbReference>
<dbReference type="Pfam" id="PF08268">
    <property type="entry name" value="FBA_3"/>
    <property type="match status" value="1"/>
</dbReference>
<dbReference type="STRING" id="180498.A0A067KVA8"/>
<protein>
    <recommendedName>
        <fullName evidence="1">F-box domain-containing protein</fullName>
    </recommendedName>
</protein>
<evidence type="ECO:0000313" key="3">
    <source>
        <dbReference type="Proteomes" id="UP000027138"/>
    </source>
</evidence>
<dbReference type="EMBL" id="KK914353">
    <property type="protein sequence ID" value="KDP38923.1"/>
    <property type="molecule type" value="Genomic_DNA"/>
</dbReference>
<gene>
    <name evidence="2" type="ORF">JCGZ_00680</name>
</gene>
<proteinExistence type="predicted"/>
<dbReference type="SMART" id="SM00256">
    <property type="entry name" value="FBOX"/>
    <property type="match status" value="1"/>
</dbReference>
<name>A0A067KVA8_JATCU</name>
<accession>A0A067KVA8</accession>
<organism evidence="2 3">
    <name type="scientific">Jatropha curcas</name>
    <name type="common">Barbados nut</name>
    <dbReference type="NCBI Taxonomy" id="180498"/>
    <lineage>
        <taxon>Eukaryota</taxon>
        <taxon>Viridiplantae</taxon>
        <taxon>Streptophyta</taxon>
        <taxon>Embryophyta</taxon>
        <taxon>Tracheophyta</taxon>
        <taxon>Spermatophyta</taxon>
        <taxon>Magnoliopsida</taxon>
        <taxon>eudicotyledons</taxon>
        <taxon>Gunneridae</taxon>
        <taxon>Pentapetalae</taxon>
        <taxon>rosids</taxon>
        <taxon>fabids</taxon>
        <taxon>Malpighiales</taxon>
        <taxon>Euphorbiaceae</taxon>
        <taxon>Crotonoideae</taxon>
        <taxon>Jatropheae</taxon>
        <taxon>Jatropha</taxon>
    </lineage>
</organism>
<evidence type="ECO:0000259" key="1">
    <source>
        <dbReference type="PROSITE" id="PS50181"/>
    </source>
</evidence>
<dbReference type="PANTHER" id="PTHR31672">
    <property type="entry name" value="BNACNNG10540D PROTEIN"/>
    <property type="match status" value="1"/>
</dbReference>
<dbReference type="PANTHER" id="PTHR31672:SF13">
    <property type="entry name" value="F-BOX PROTEIN CPR30-LIKE"/>
    <property type="match status" value="1"/>
</dbReference>
<reference evidence="2 3" key="1">
    <citation type="journal article" date="2014" name="PLoS ONE">
        <title>Global Analysis of Gene Expression Profiles in Physic Nut (Jatropha curcas L.) Seedlings Exposed to Salt Stress.</title>
        <authorList>
            <person name="Zhang L."/>
            <person name="Zhang C."/>
            <person name="Wu P."/>
            <person name="Chen Y."/>
            <person name="Li M."/>
            <person name="Jiang H."/>
            <person name="Wu G."/>
        </authorList>
    </citation>
    <scope>NUCLEOTIDE SEQUENCE [LARGE SCALE GENOMIC DNA]</scope>
    <source>
        <strain evidence="3">cv. GZQX0401</strain>
        <tissue evidence="2">Young leaves</tissue>
    </source>
</reference>
<dbReference type="PROSITE" id="PS50181">
    <property type="entry name" value="FBOX"/>
    <property type="match status" value="1"/>
</dbReference>
<feature type="domain" description="F-box" evidence="1">
    <location>
        <begin position="1"/>
        <end position="54"/>
    </location>
</feature>